<dbReference type="InterPro" id="IPR036812">
    <property type="entry name" value="NAD(P)_OxRdtase_dom_sf"/>
</dbReference>
<feature type="signal peptide" evidence="8">
    <location>
        <begin position="1"/>
        <end position="23"/>
    </location>
</feature>
<organism evidence="11 13">
    <name type="scientific">Eggerthella sinensis</name>
    <dbReference type="NCBI Taxonomy" id="242230"/>
    <lineage>
        <taxon>Bacteria</taxon>
        <taxon>Bacillati</taxon>
        <taxon>Actinomycetota</taxon>
        <taxon>Coriobacteriia</taxon>
        <taxon>Eggerthellales</taxon>
        <taxon>Eggerthellaceae</taxon>
        <taxon>Eggerthella</taxon>
    </lineage>
</organism>
<sequence length="332" mass="35830">MNRALTRRTFCAGLALAAGGALVGCSQPALESASTPSTDAPGRTAGGGEARPEIQETTPAEERAPRIMLNDGREIPALGLGTYSLTGDVCTESVYAALQRGYRLIDTAYAYHNEAEVGQAVRRAVADGICAREDIVVTTKLYPSQFSNAEAAIEEALGKLDVGAIDLMLLHHPGDGDAAAYRAMEKHVEAGNIGSVGVSCYYIEEIAAFLPEVNVKPVLVQNEIHPYYQDRDATRHIQSLGIDVQAWYPLGGRGHQDELLGDPVLAAIAEAHGATIAQVILRWNHQNGVIVIPGSSNPDHMTENMGIFDLELTDEEMSRIAALERREKHDWY</sequence>
<dbReference type="EMBL" id="QICC01000035">
    <property type="protein sequence ID" value="RNM41490.1"/>
    <property type="molecule type" value="Genomic_DNA"/>
</dbReference>
<dbReference type="InterPro" id="IPR020471">
    <property type="entry name" value="AKR"/>
</dbReference>
<dbReference type="CDD" id="cd19071">
    <property type="entry name" value="AKR_AKR1-5-like"/>
    <property type="match status" value="1"/>
</dbReference>
<feature type="site" description="Lowers pKa of active site Tyr" evidence="6">
    <location>
        <position position="140"/>
    </location>
</feature>
<reference evidence="13" key="2">
    <citation type="submission" date="2018-05" db="EMBL/GenBank/DDBJ databases">
        <title>Genome Sequencing of selected type strains of the family Eggerthellaceae.</title>
        <authorList>
            <person name="Danylec N."/>
            <person name="Stoll D.A."/>
            <person name="Doetsch A."/>
            <person name="Huch M."/>
        </authorList>
    </citation>
    <scope>NUCLEOTIDE SEQUENCE [LARGE SCALE GENOMIC DNA]</scope>
    <source>
        <strain evidence="13">DSM 16107</strain>
    </source>
</reference>
<feature type="chain" id="PRO_5039617976" evidence="8">
    <location>
        <begin position="24"/>
        <end position="332"/>
    </location>
</feature>
<dbReference type="Proteomes" id="UP000253817">
    <property type="component" value="Unassembled WGS sequence"/>
</dbReference>
<evidence type="ECO:0000313" key="11">
    <source>
        <dbReference type="EMBL" id="RNM41490.1"/>
    </source>
</evidence>
<dbReference type="InterPro" id="IPR018170">
    <property type="entry name" value="Aldo/ket_reductase_CS"/>
</dbReference>
<dbReference type="Pfam" id="PF00248">
    <property type="entry name" value="Aldo_ket_red"/>
    <property type="match status" value="1"/>
</dbReference>
<dbReference type="Proteomes" id="UP000270112">
    <property type="component" value="Unassembled WGS sequence"/>
</dbReference>
<evidence type="ECO:0000259" key="9">
    <source>
        <dbReference type="Pfam" id="PF00248"/>
    </source>
</evidence>
<evidence type="ECO:0000256" key="8">
    <source>
        <dbReference type="SAM" id="SignalP"/>
    </source>
</evidence>
<evidence type="ECO:0000256" key="6">
    <source>
        <dbReference type="PIRSR" id="PIRSR000097-3"/>
    </source>
</evidence>
<evidence type="ECO:0000256" key="3">
    <source>
        <dbReference type="ARBA" id="ARBA00023002"/>
    </source>
</evidence>
<dbReference type="PRINTS" id="PR00069">
    <property type="entry name" value="ALDKETRDTASE"/>
</dbReference>
<reference evidence="11" key="3">
    <citation type="journal article" date="2019" name="Microbiol. Resour. Announc.">
        <title>Draft Genome Sequences of Type Strains of Gordonibacter faecihominis, Paraeggerthella hongkongensis, Parvibacter caecicola,Slackia equolifaciens, Slackia faecicanis, and Slackia isoflavoniconvertens.</title>
        <authorList>
            <person name="Danylec N."/>
            <person name="Stoll D.A."/>
            <person name="Dotsch A."/>
            <person name="Huch M."/>
        </authorList>
    </citation>
    <scope>NUCLEOTIDE SEQUENCE</scope>
    <source>
        <strain evidence="11">DSM 16107</strain>
    </source>
</reference>
<evidence type="ECO:0000256" key="2">
    <source>
        <dbReference type="ARBA" id="ARBA00022857"/>
    </source>
</evidence>
<dbReference type="PROSITE" id="PS51257">
    <property type="entry name" value="PROKAR_LIPOPROTEIN"/>
    <property type="match status" value="1"/>
</dbReference>
<evidence type="ECO:0000313" key="10">
    <source>
        <dbReference type="EMBL" id="RDB70730.1"/>
    </source>
</evidence>
<protein>
    <submittedName>
        <fullName evidence="11">Aldo/keto reductase</fullName>
    </submittedName>
</protein>
<name>A0A3N0IYK1_9ACTN</name>
<evidence type="ECO:0000256" key="7">
    <source>
        <dbReference type="SAM" id="MobiDB-lite"/>
    </source>
</evidence>
<dbReference type="EMBL" id="PPTT01000004">
    <property type="protein sequence ID" value="RDB70730.1"/>
    <property type="molecule type" value="Genomic_DNA"/>
</dbReference>
<proteinExistence type="inferred from homology"/>
<evidence type="ECO:0000313" key="13">
    <source>
        <dbReference type="Proteomes" id="UP000270112"/>
    </source>
</evidence>
<comment type="caution">
    <text evidence="11">The sequence shown here is derived from an EMBL/GenBank/DDBJ whole genome shotgun (WGS) entry which is preliminary data.</text>
</comment>
<dbReference type="PANTHER" id="PTHR43827">
    <property type="entry name" value="2,5-DIKETO-D-GLUCONIC ACID REDUCTASE"/>
    <property type="match status" value="1"/>
</dbReference>
<gene>
    <name evidence="10" type="ORF">C1876_03195</name>
    <name evidence="11" type="ORF">DMP09_09455</name>
</gene>
<keyword evidence="2" id="KW-0521">NADP</keyword>
<feature type="binding site" evidence="5">
    <location>
        <position position="171"/>
    </location>
    <ligand>
        <name>substrate</name>
    </ligand>
</feature>
<reference evidence="10 12" key="1">
    <citation type="journal article" date="2018" name="Elife">
        <title>Discovery and characterization of a prevalent human gut bacterial enzyme sufficient for the inactivation of a family of plant toxins.</title>
        <authorList>
            <person name="Koppel N."/>
            <person name="Bisanz J.E."/>
            <person name="Pandelia M.E."/>
            <person name="Turnbaugh P.J."/>
            <person name="Balskus E.P."/>
        </authorList>
    </citation>
    <scope>NUCLEOTIDE SEQUENCE [LARGE SCALE GENOMIC DNA]</scope>
    <source>
        <strain evidence="10 12">DSM 16107</strain>
    </source>
</reference>
<accession>A0A3N0IYK1</accession>
<dbReference type="PANTHER" id="PTHR43827:SF3">
    <property type="entry name" value="NADP-DEPENDENT OXIDOREDUCTASE DOMAIN-CONTAINING PROTEIN"/>
    <property type="match status" value="1"/>
</dbReference>
<keyword evidence="3" id="KW-0560">Oxidoreductase</keyword>
<dbReference type="GO" id="GO:0016616">
    <property type="term" value="F:oxidoreductase activity, acting on the CH-OH group of donors, NAD or NADP as acceptor"/>
    <property type="evidence" value="ECO:0007669"/>
    <property type="project" value="UniProtKB-ARBA"/>
</dbReference>
<dbReference type="SUPFAM" id="SSF51430">
    <property type="entry name" value="NAD(P)-linked oxidoreductase"/>
    <property type="match status" value="1"/>
</dbReference>
<dbReference type="PROSITE" id="PS00798">
    <property type="entry name" value="ALDOKETO_REDUCTASE_1"/>
    <property type="match status" value="1"/>
</dbReference>
<dbReference type="AlphaFoldDB" id="A0A3N0IYK1"/>
<dbReference type="PROSITE" id="PS51318">
    <property type="entry name" value="TAT"/>
    <property type="match status" value="1"/>
</dbReference>
<evidence type="ECO:0000256" key="4">
    <source>
        <dbReference type="PIRSR" id="PIRSR000097-1"/>
    </source>
</evidence>
<feature type="domain" description="NADP-dependent oxidoreductase" evidence="9">
    <location>
        <begin position="78"/>
        <end position="323"/>
    </location>
</feature>
<evidence type="ECO:0000256" key="1">
    <source>
        <dbReference type="ARBA" id="ARBA00007905"/>
    </source>
</evidence>
<dbReference type="Gene3D" id="3.20.20.100">
    <property type="entry name" value="NADP-dependent oxidoreductase domain"/>
    <property type="match status" value="1"/>
</dbReference>
<dbReference type="OrthoDB" id="3190637at2"/>
<comment type="similarity">
    <text evidence="1">Belongs to the aldo/keto reductase family.</text>
</comment>
<evidence type="ECO:0000313" key="12">
    <source>
        <dbReference type="Proteomes" id="UP000253817"/>
    </source>
</evidence>
<dbReference type="PIRSF" id="PIRSF000097">
    <property type="entry name" value="AKR"/>
    <property type="match status" value="1"/>
</dbReference>
<feature type="region of interest" description="Disordered" evidence="7">
    <location>
        <begin position="28"/>
        <end position="60"/>
    </location>
</feature>
<keyword evidence="12" id="KW-1185">Reference proteome</keyword>
<feature type="compositionally biased region" description="Basic and acidic residues" evidence="7">
    <location>
        <begin position="50"/>
        <end position="60"/>
    </location>
</feature>
<feature type="active site" description="Proton donor" evidence="4">
    <location>
        <position position="111"/>
    </location>
</feature>
<keyword evidence="8" id="KW-0732">Signal</keyword>
<dbReference type="InterPro" id="IPR006311">
    <property type="entry name" value="TAT_signal"/>
</dbReference>
<evidence type="ECO:0000256" key="5">
    <source>
        <dbReference type="PIRSR" id="PIRSR000097-2"/>
    </source>
</evidence>
<dbReference type="InterPro" id="IPR023210">
    <property type="entry name" value="NADP_OxRdtase_dom"/>
</dbReference>